<evidence type="ECO:0000313" key="4">
    <source>
        <dbReference type="Proteomes" id="UP000216339"/>
    </source>
</evidence>
<feature type="region of interest" description="Disordered" evidence="1">
    <location>
        <begin position="299"/>
        <end position="334"/>
    </location>
</feature>
<protein>
    <recommendedName>
        <fullName evidence="5">Protein BatD</fullName>
    </recommendedName>
</protein>
<gene>
    <name evidence="3" type="ORF">BSZ37_19960</name>
</gene>
<reference evidence="3 4" key="1">
    <citation type="submission" date="2016-11" db="EMBL/GenBank/DDBJ databases">
        <title>Study of marine rhodopsin-containing bacteria.</title>
        <authorList>
            <person name="Yoshizawa S."/>
            <person name="Kumagai Y."/>
            <person name="Kogure K."/>
        </authorList>
    </citation>
    <scope>NUCLEOTIDE SEQUENCE [LARGE SCALE GENOMIC DNA]</scope>
    <source>
        <strain evidence="3 4">SAORIC-28</strain>
    </source>
</reference>
<keyword evidence="2" id="KW-0472">Membrane</keyword>
<sequence>MLGVMATLAASGATAQTARLAVLADSVSAGVPFEVAVTVTHGLGRQVTFPEVPPGAPEAGTLVFGDAEAINVRRLPPVERGGVRVDSAVYRAVVFAADSARVGPLSIRVTAPTDTVLAQTGSVLVPVRSVLTGETAPYEPAPIGEAEAFPSATPLWIGLGMLALLVLGGIGWALAKALRTPDERAVVLPYPAALARLDTLDREAPAEGAPAEAIEAHVVAVRDTLRAYLSGRLGVPAREATTREIADRLDGDARVPPEAAEAVRKALQPTDLVAFARVRPGPEPVARLRAATRRAIDAVEGAVRAQGETRGTGDGAPSPATASPPMPHPPSPSS</sequence>
<organism evidence="3 4">
    <name type="scientific">Rubrivirga marina</name>
    <dbReference type="NCBI Taxonomy" id="1196024"/>
    <lineage>
        <taxon>Bacteria</taxon>
        <taxon>Pseudomonadati</taxon>
        <taxon>Rhodothermota</taxon>
        <taxon>Rhodothermia</taxon>
        <taxon>Rhodothermales</taxon>
        <taxon>Rubricoccaceae</taxon>
        <taxon>Rubrivirga</taxon>
    </lineage>
</organism>
<comment type="caution">
    <text evidence="3">The sequence shown here is derived from an EMBL/GenBank/DDBJ whole genome shotgun (WGS) entry which is preliminary data.</text>
</comment>
<feature type="transmembrane region" description="Helical" evidence="2">
    <location>
        <begin position="155"/>
        <end position="175"/>
    </location>
</feature>
<feature type="compositionally biased region" description="Pro residues" evidence="1">
    <location>
        <begin position="322"/>
        <end position="334"/>
    </location>
</feature>
<proteinExistence type="predicted"/>
<keyword evidence="2" id="KW-1133">Transmembrane helix</keyword>
<evidence type="ECO:0000313" key="3">
    <source>
        <dbReference type="EMBL" id="PAP78537.1"/>
    </source>
</evidence>
<evidence type="ECO:0000256" key="1">
    <source>
        <dbReference type="SAM" id="MobiDB-lite"/>
    </source>
</evidence>
<accession>A0A271J5K0</accession>
<keyword evidence="2" id="KW-0812">Transmembrane</keyword>
<evidence type="ECO:0008006" key="5">
    <source>
        <dbReference type="Google" id="ProtNLM"/>
    </source>
</evidence>
<dbReference type="EMBL" id="MQWD01000001">
    <property type="protein sequence ID" value="PAP78537.1"/>
    <property type="molecule type" value="Genomic_DNA"/>
</dbReference>
<dbReference type="Proteomes" id="UP000216339">
    <property type="component" value="Unassembled WGS sequence"/>
</dbReference>
<name>A0A271J5K0_9BACT</name>
<evidence type="ECO:0000256" key="2">
    <source>
        <dbReference type="SAM" id="Phobius"/>
    </source>
</evidence>
<dbReference type="AlphaFoldDB" id="A0A271J5K0"/>
<keyword evidence="4" id="KW-1185">Reference proteome</keyword>